<protein>
    <recommendedName>
        <fullName evidence="1">Heat shock protein HspQ</fullName>
    </recommendedName>
</protein>
<evidence type="ECO:0000259" key="2">
    <source>
        <dbReference type="SMART" id="SM00992"/>
    </source>
</evidence>
<dbReference type="Gene3D" id="2.30.30.390">
    <property type="entry name" value="Hemimethylated DNA-binding domain"/>
    <property type="match status" value="1"/>
</dbReference>
<reference evidence="3" key="1">
    <citation type="submission" date="2021-06" db="EMBL/GenBank/DDBJ databases">
        <title>Bradyrhizobium sp. S2-20-1 Genome sequencing.</title>
        <authorList>
            <person name="Jin L."/>
        </authorList>
    </citation>
    <scope>NUCLEOTIDE SEQUENCE</scope>
    <source>
        <strain evidence="3">S2-20-1</strain>
    </source>
</reference>
<dbReference type="SMART" id="SM00992">
    <property type="entry name" value="YccV-like"/>
    <property type="match status" value="1"/>
</dbReference>
<dbReference type="AlphaFoldDB" id="A0A975NGY7"/>
<dbReference type="InterPro" id="IPR011722">
    <property type="entry name" value="Hemimethylated_DNA-bd_dom"/>
</dbReference>
<dbReference type="Proteomes" id="UP000680839">
    <property type="component" value="Chromosome"/>
</dbReference>
<organism evidence="3 4">
    <name type="scientific">Bradyrhizobium sediminis</name>
    <dbReference type="NCBI Taxonomy" id="2840469"/>
    <lineage>
        <taxon>Bacteria</taxon>
        <taxon>Pseudomonadati</taxon>
        <taxon>Pseudomonadota</taxon>
        <taxon>Alphaproteobacteria</taxon>
        <taxon>Hyphomicrobiales</taxon>
        <taxon>Nitrobacteraceae</taxon>
        <taxon>Bradyrhizobium</taxon>
    </lineage>
</organism>
<dbReference type="Pfam" id="PF08755">
    <property type="entry name" value="YccV-like"/>
    <property type="match status" value="1"/>
</dbReference>
<gene>
    <name evidence="3" type="primary">hspQ</name>
    <name evidence="3" type="ORF">KMZ29_08285</name>
</gene>
<dbReference type="NCBIfam" id="TIGR02097">
    <property type="entry name" value="yccV"/>
    <property type="match status" value="1"/>
</dbReference>
<proteinExistence type="predicted"/>
<evidence type="ECO:0000313" key="3">
    <source>
        <dbReference type="EMBL" id="QWG14645.1"/>
    </source>
</evidence>
<evidence type="ECO:0000313" key="4">
    <source>
        <dbReference type="Proteomes" id="UP000680839"/>
    </source>
</evidence>
<dbReference type="InterPro" id="IPR036623">
    <property type="entry name" value="Hemimethylated_DNA-bd_sf"/>
</dbReference>
<evidence type="ECO:0000256" key="1">
    <source>
        <dbReference type="NCBIfam" id="TIGR02097"/>
    </source>
</evidence>
<dbReference type="SUPFAM" id="SSF141255">
    <property type="entry name" value="YccV-like"/>
    <property type="match status" value="1"/>
</dbReference>
<dbReference type="EMBL" id="CP076134">
    <property type="protein sequence ID" value="QWG14645.1"/>
    <property type="molecule type" value="Genomic_DNA"/>
</dbReference>
<keyword evidence="3" id="KW-0346">Stress response</keyword>
<name>A0A975NGY7_9BRAD</name>
<feature type="domain" description="Hemimethylated DNA-binding" evidence="2">
    <location>
        <begin position="6"/>
        <end position="105"/>
    </location>
</feature>
<dbReference type="GO" id="GO:0003677">
    <property type="term" value="F:DNA binding"/>
    <property type="evidence" value="ECO:0007669"/>
    <property type="project" value="UniProtKB-UniRule"/>
</dbReference>
<accession>A0A975NGY7</accession>
<sequence>MSKTSFAKFGIGQVIRHRVYEFRGVVFDVDPEFADCSGTHDAILVELRSRRDQPFYYLFAENDQNPYIAYVSEQNLMPDPTDEPVSHPQLDHLFARDENGGYRWRNVMIN</sequence>
<dbReference type="RefSeq" id="WP_215623249.1">
    <property type="nucleotide sequence ID" value="NZ_CP076134.1"/>
</dbReference>